<dbReference type="SUPFAM" id="SSF47031">
    <property type="entry name" value="Second domain of FERM"/>
    <property type="match status" value="1"/>
</dbReference>
<dbReference type="InterPro" id="IPR019749">
    <property type="entry name" value="Band_41_domain"/>
</dbReference>
<dbReference type="Pfam" id="PF16511">
    <property type="entry name" value="FERM_f0"/>
    <property type="match status" value="1"/>
</dbReference>
<dbReference type="PROSITE" id="PS00661">
    <property type="entry name" value="FERM_2"/>
    <property type="match status" value="1"/>
</dbReference>
<dbReference type="PROSITE" id="PS50945">
    <property type="entry name" value="I_LWEQ"/>
    <property type="match status" value="1"/>
</dbReference>
<evidence type="ECO:0000313" key="6">
    <source>
        <dbReference type="EMBL" id="KXS11309.1"/>
    </source>
</evidence>
<dbReference type="InterPro" id="IPR054060">
    <property type="entry name" value="TLN1-like_RS"/>
</dbReference>
<dbReference type="FunFam" id="2.30.29.30:FF:000028">
    <property type="entry name" value="Talin 2"/>
    <property type="match status" value="1"/>
</dbReference>
<dbReference type="InterPro" id="IPR032425">
    <property type="entry name" value="FERM_f0"/>
</dbReference>
<dbReference type="InterPro" id="IPR015224">
    <property type="entry name" value="Talin_cent"/>
</dbReference>
<dbReference type="InterPro" id="IPR054082">
    <property type="entry name" value="Talin_IBS2B"/>
</dbReference>
<dbReference type="SMART" id="SM00295">
    <property type="entry name" value="B41"/>
    <property type="match status" value="1"/>
</dbReference>
<dbReference type="InterPro" id="IPR014352">
    <property type="entry name" value="FERM/acyl-CoA-bd_prot_sf"/>
</dbReference>
<feature type="domain" description="I/LWEQ" evidence="5">
    <location>
        <begin position="2247"/>
        <end position="2492"/>
    </location>
</feature>
<feature type="domain" description="FERM" evidence="4">
    <location>
        <begin position="63"/>
        <end position="373"/>
    </location>
</feature>
<dbReference type="PANTHER" id="PTHR19981:SF1">
    <property type="entry name" value="RHEA, ISOFORM B"/>
    <property type="match status" value="1"/>
</dbReference>
<dbReference type="InterPro" id="IPR019748">
    <property type="entry name" value="FERM_central"/>
</dbReference>
<dbReference type="InterPro" id="IPR019747">
    <property type="entry name" value="FERM_CS"/>
</dbReference>
<dbReference type="SUPFAM" id="SSF54236">
    <property type="entry name" value="Ubiquitin-like"/>
    <property type="match status" value="1"/>
</dbReference>
<evidence type="ECO:0008006" key="8">
    <source>
        <dbReference type="Google" id="ProtNLM"/>
    </source>
</evidence>
<feature type="non-terminal residue" evidence="6">
    <location>
        <position position="1"/>
    </location>
</feature>
<dbReference type="GO" id="GO:0030036">
    <property type="term" value="P:actin cytoskeleton organization"/>
    <property type="evidence" value="ECO:0007669"/>
    <property type="project" value="TreeGrafter"/>
</dbReference>
<evidence type="ECO:0000256" key="1">
    <source>
        <dbReference type="ARBA" id="ARBA00004245"/>
    </source>
</evidence>
<evidence type="ECO:0000256" key="3">
    <source>
        <dbReference type="ARBA" id="ARBA00023212"/>
    </source>
</evidence>
<dbReference type="InterPro" id="IPR035964">
    <property type="entry name" value="I/LWEQ_dom_sf"/>
</dbReference>
<dbReference type="Gene3D" id="2.30.29.30">
    <property type="entry name" value="Pleckstrin-homology domain (PH domain)/Phosphotyrosine-binding domain (PTB)"/>
    <property type="match status" value="1"/>
</dbReference>
<dbReference type="GO" id="GO:0003779">
    <property type="term" value="F:actin binding"/>
    <property type="evidence" value="ECO:0007669"/>
    <property type="project" value="InterPro"/>
</dbReference>
<dbReference type="GO" id="GO:0098609">
    <property type="term" value="P:cell-cell adhesion"/>
    <property type="evidence" value="ECO:0007669"/>
    <property type="project" value="TreeGrafter"/>
</dbReference>
<evidence type="ECO:0000256" key="2">
    <source>
        <dbReference type="ARBA" id="ARBA00022490"/>
    </source>
</evidence>
<dbReference type="Gene3D" id="1.20.1410.10">
    <property type="entry name" value="I/LWEQ domain"/>
    <property type="match status" value="1"/>
</dbReference>
<gene>
    <name evidence="6" type="ORF">M427DRAFT_505616</name>
</gene>
<proteinExistence type="predicted"/>
<dbReference type="Pfam" id="PF21896">
    <property type="entry name" value="Talin_IBS2B"/>
    <property type="match status" value="1"/>
</dbReference>
<dbReference type="GO" id="GO:0005200">
    <property type="term" value="F:structural constituent of cytoskeleton"/>
    <property type="evidence" value="ECO:0007669"/>
    <property type="project" value="InterPro"/>
</dbReference>
<dbReference type="PROSITE" id="PS00660">
    <property type="entry name" value="FERM_1"/>
    <property type="match status" value="1"/>
</dbReference>
<dbReference type="CDD" id="cd17090">
    <property type="entry name" value="FERM_F1_TLN"/>
    <property type="match status" value="1"/>
</dbReference>
<dbReference type="STRING" id="1344416.A0A139A3R7"/>
<evidence type="ECO:0000259" key="5">
    <source>
        <dbReference type="PROSITE" id="PS50945"/>
    </source>
</evidence>
<dbReference type="InterPro" id="IPR035963">
    <property type="entry name" value="FERM_2"/>
</dbReference>
<evidence type="ECO:0000259" key="4">
    <source>
        <dbReference type="PROSITE" id="PS50057"/>
    </source>
</evidence>
<accession>A0A139A3R7</accession>
<dbReference type="InterPro" id="IPR029071">
    <property type="entry name" value="Ubiquitin-like_domsf"/>
</dbReference>
<dbReference type="InterPro" id="IPR000299">
    <property type="entry name" value="FERM_domain"/>
</dbReference>
<dbReference type="InterPro" id="IPR011993">
    <property type="entry name" value="PH-like_dom_sf"/>
</dbReference>
<dbReference type="InterPro" id="IPR036476">
    <property type="entry name" value="Talin_cent_sf"/>
</dbReference>
<dbReference type="Pfam" id="PF09141">
    <property type="entry name" value="Talin_middle"/>
    <property type="match status" value="1"/>
</dbReference>
<keyword evidence="3" id="KW-0206">Cytoskeleton</keyword>
<dbReference type="SUPFAM" id="SSF109880">
    <property type="entry name" value="A middle domain of Talin 1"/>
    <property type="match status" value="1"/>
</dbReference>
<keyword evidence="7" id="KW-1185">Reference proteome</keyword>
<dbReference type="InterPro" id="IPR049108">
    <property type="entry name" value="Talin_R4"/>
</dbReference>
<dbReference type="SMART" id="SM01244">
    <property type="entry name" value="IRS"/>
    <property type="match status" value="1"/>
</dbReference>
<dbReference type="PANTHER" id="PTHR19981">
    <property type="entry name" value="TALIN"/>
    <property type="match status" value="1"/>
</dbReference>
<dbReference type="SMART" id="SM00307">
    <property type="entry name" value="ILWEQ"/>
    <property type="match status" value="1"/>
</dbReference>
<dbReference type="InterPro" id="IPR002558">
    <property type="entry name" value="ILWEQ_dom"/>
</dbReference>
<dbReference type="Pfam" id="PF00373">
    <property type="entry name" value="FERM_M"/>
    <property type="match status" value="1"/>
</dbReference>
<dbReference type="SUPFAM" id="SSF50729">
    <property type="entry name" value="PH domain-like"/>
    <property type="match status" value="1"/>
</dbReference>
<dbReference type="CDD" id="cd10569">
    <property type="entry name" value="FERM_C_Talin"/>
    <property type="match status" value="1"/>
</dbReference>
<dbReference type="Pfam" id="PF01608">
    <property type="entry name" value="I_LWEQ"/>
    <property type="match status" value="1"/>
</dbReference>
<evidence type="ECO:0000313" key="7">
    <source>
        <dbReference type="Proteomes" id="UP000070544"/>
    </source>
</evidence>
<dbReference type="PROSITE" id="PS50057">
    <property type="entry name" value="FERM_3"/>
    <property type="match status" value="1"/>
</dbReference>
<keyword evidence="2" id="KW-0963">Cytoplasm</keyword>
<dbReference type="Pfam" id="PF21865">
    <property type="entry name" value="TLN1-like_RS"/>
    <property type="match status" value="1"/>
</dbReference>
<dbReference type="Gene3D" id="1.20.120.230">
    <property type="entry name" value="Alpha-catenin/vinculin-like"/>
    <property type="match status" value="4"/>
</dbReference>
<dbReference type="Proteomes" id="UP000070544">
    <property type="component" value="Unassembled WGS sequence"/>
</dbReference>
<dbReference type="FunFam" id="1.20.80.10:FF:000007">
    <property type="entry name" value="Talin 2"/>
    <property type="match status" value="1"/>
</dbReference>
<dbReference type="EMBL" id="KQ965804">
    <property type="protein sequence ID" value="KXS11309.1"/>
    <property type="molecule type" value="Genomic_DNA"/>
</dbReference>
<sequence>QFAGDTSVHEACREIRERLGDFTGGQDHGLYHPDTRQWLTPNRVLDYYNLKSGDVLEYKKKTRPLKVRLVDDTTKTVLIDESASVKQLVEYICDKIGIANPDEYSLQCDVKSTSSKKSNETLSRRDKRGKGSLEDLSEEGRWLLPEKCLAEQGVADTDAVMLKKKFFFSDQNVDRNDPVQLNLIYNQSKEAILQGKYPCNPDEAIQFAALQAQVQFGNYEPEKHKVGFLKMKEFLPDEYQKERTFDKRIVAEHQKLHGMSELNAKFRYVQLCRSLKTYGFTFFVVKEKLAKKNKIVPMLLGVTKESVVRLDVETKEVIKSWPISQLRRWAASPNSLTLDFGDYADAYYSVQTNEGEAISSLIGGYIDIILKKRKDAERSVEIETEEMPITEEYMRPARANIINIHQGSSLKTADQGIVPVQANISAAAMATMQAGKVAANYLAFESTGNTATLAEVHGAQQACLQTITNGFAVVQSAAVDLTLPTQLPPLGDDIESQQWIQQTVDVNGENIAALISAHLAAAASVINHTGLDSAHIDYDSLAISVATLASNLPQITHAMKIVSALSSNADEGQLLMDGAHQLVKATQDFLEATQLGVSGDGNRIELYQTAQKLGAVSVTVLSQLRVLDIDEESQASLRNAAKAIAGATGSLVAAAKLAASASANALQGDIILQEARKCANSAAMLVAGTNLIAPVVGNTVALEQIVDATSFLRESVAMLMENAQDTGQGPISNLISAASGVEFAVSSLLQEAHSGGKFSKQTTLEKEFNTFIDVVQGMREQIGNSEMLVQKAREITACSTSLVALLKADGTESLDETEQQHLVQATKVLADATATMILIAKDCVRLPADIGRQQALRDALDVMQTCATSAVARKLKDSAFDRLAKASRNAVASVTQLTMAAEGAAISNRNQTSQLQLNQVTKIISEMSPSIISAVRANRRDPTDSTLQVDLIAKAKSIVAPASNLIAAAKTAATTTGDGSIQTQLVSCAKQTMNDLKALKMTLDLAEVAVKGSEITDAISTINEVRKYFLSGDLPPLPTAIDSRLAEKTLIEITKMLAKDCELLLSSITQVSFADIKEFVCDLNLALQSPIQVTAGLLSNDERIGVFKGAAAVANAAEIMLRLFQEASGNAVIDQDLMQRAATDLNDNLQSLLTLMPTPRQLENIQADIKSLSVSDNNTIETGGLTNKEVRAKVSSSAALLIQGANALVTAGGNNDLQEITRATKDFGPQFQVLVDAVKLTSLLSNDADTSSLLDSMIKDLVKTTSDLLSAARVTVISPSPSQDHRGDLVTAGQAVAEAIGALLSATSAAGPAISACNSCLSNIATATSRLANIDEVPSVIVTFSQISGAIKVSTKQSASAISSILKLTSENDEEALSLAIAEFGQSLLQMTDATVKMAYLVGTMDPLSVAGQSPKIDISRFMAYMKSIKTATDALAHDSPHQASILNAAAVIAKNTSAACNACKEISQNPQLSGIAQGEFTQYAKTIAAVTSGLVPKMKRYALSLDKQSQLDCGSALEPLQEVIESLCSYVKQPEFSGRAPKLSIAGRAAQKPFIENATKALTSATDYVNTIQYSLENEGVPERSALIAKGRVVGDSIRAISQIISTGVPGQKECDEAIHLVTNSLADIDALLVELEASSTDIYQGKQLDQCSKKCKTISDAGKVMSSLCEVLVKTAKSNAVELGQSASQVPQNFCKIASLTMDLASLMKNDKSYKQILEALKDLAEQLTSLLNVCKQAAGNAEYYDAHDQLDSDLIMLQEGVRKFINTLDVENLNASPEFAAAIDQIETQLPGISEHVPVDSPYQQYSAEVERIGSQYLEIVRNMVKLRNGNDFAAIASRIGETFSEIIFAVRAARTSADDSETKQKLEMSSLELANTSIKALETLRIASKDAETFAATKTKLSIAARELSSATKKLMQIAHDGAKGANICHDIVCKINEHLSDLEATVMFANAGQLDATEENDSFAKHRDELLAAAKSLSDTVKDFPNALDGSQDALIQNVQSASNALDDILCVVKKAATSVSSGERDLQLKLLSAAQDVASNLASLTSAVSVSYGKGEESTERKEVDSCLKHQVASLMELIKVTKVIGETSSKGEAKLAKIREDIEGAINEYDSKINTEERALPVEVVENANQFAKAAAYLVSVVSSGQQDNFYAATGKFGKELCSLIKSAKAAVSGAPNGIQIEMSQNVKQVAKNGIDLVEKVAKVLVTPTMKTKNELNGVAKSIVSSVNSLVNAASQLVPEGYVDPNDPNVIAEHELLIAASAIEAAAKKLSSYQPVAATSSEIVDVDNMSFNDVILQAAKAIAAATSALVRSATSAQREIMASVNGKMAKGKMYHSDGTWSEGLVSAAKNVAAHVADLCEVASVSHIEDNKREKALAAAKGVNAATAQLLSAAQVRTDATSSTQVRLKAAGKGVTNATEQLVKAVEESLLFVDKVDTTALKAKDNSTGTRVAEFEAQASIIKMEAELTKARQRLLNIRKGKYGGAK</sequence>
<dbReference type="GO" id="GO:0005737">
    <property type="term" value="C:cytoplasm"/>
    <property type="evidence" value="ECO:0007669"/>
    <property type="project" value="TreeGrafter"/>
</dbReference>
<dbReference type="Gene3D" id="1.20.80.10">
    <property type="match status" value="1"/>
</dbReference>
<protein>
    <recommendedName>
        <fullName evidence="8">FERM domain-containing protein</fullName>
    </recommendedName>
</protein>
<dbReference type="GO" id="GO:0005856">
    <property type="term" value="C:cytoskeleton"/>
    <property type="evidence" value="ECO:0007669"/>
    <property type="project" value="UniProtKB-SubCell"/>
</dbReference>
<dbReference type="Pfam" id="PF25177">
    <property type="entry name" value="Talin_VBS2"/>
    <property type="match status" value="1"/>
</dbReference>
<dbReference type="Gene3D" id="3.10.20.90">
    <property type="entry name" value="Phosphatidylinositol 3-kinase Catalytic Subunit, Chain A, domain 1"/>
    <property type="match status" value="2"/>
</dbReference>
<dbReference type="InterPro" id="IPR057346">
    <property type="entry name" value="Talin1/2_VBS2"/>
</dbReference>
<dbReference type="CDD" id="cd14473">
    <property type="entry name" value="FERM_B-lobe"/>
    <property type="match status" value="1"/>
</dbReference>
<organism evidence="6 7">
    <name type="scientific">Gonapodya prolifera (strain JEL478)</name>
    <name type="common">Monoblepharis prolifera</name>
    <dbReference type="NCBI Taxonomy" id="1344416"/>
    <lineage>
        <taxon>Eukaryota</taxon>
        <taxon>Fungi</taxon>
        <taxon>Fungi incertae sedis</taxon>
        <taxon>Chytridiomycota</taxon>
        <taxon>Chytridiomycota incertae sedis</taxon>
        <taxon>Monoblepharidomycetes</taxon>
        <taxon>Monoblepharidales</taxon>
        <taxon>Gonapodyaceae</taxon>
        <taxon>Gonapodya</taxon>
    </lineage>
</organism>
<dbReference type="Pfam" id="PF21692">
    <property type="entry name" value="Talin_R4"/>
    <property type="match status" value="1"/>
</dbReference>
<reference evidence="6 7" key="1">
    <citation type="journal article" date="2015" name="Genome Biol. Evol.">
        <title>Phylogenomic analyses indicate that early fungi evolved digesting cell walls of algal ancestors of land plants.</title>
        <authorList>
            <person name="Chang Y."/>
            <person name="Wang S."/>
            <person name="Sekimoto S."/>
            <person name="Aerts A.L."/>
            <person name="Choi C."/>
            <person name="Clum A."/>
            <person name="LaButti K.M."/>
            <person name="Lindquist E.A."/>
            <person name="Yee Ngan C."/>
            <person name="Ohm R.A."/>
            <person name="Salamov A.A."/>
            <person name="Grigoriev I.V."/>
            <person name="Spatafora J.W."/>
            <person name="Berbee M.L."/>
        </authorList>
    </citation>
    <scope>NUCLEOTIDE SEQUENCE [LARGE SCALE GENOMIC DNA]</scope>
    <source>
        <strain evidence="6 7">JEL478</strain>
    </source>
</reference>
<dbReference type="GO" id="GO:0005886">
    <property type="term" value="C:plasma membrane"/>
    <property type="evidence" value="ECO:0007669"/>
    <property type="project" value="TreeGrafter"/>
</dbReference>
<dbReference type="Gene3D" id="1.20.1420.10">
    <property type="entry name" value="Talin, central domain"/>
    <property type="match status" value="6"/>
</dbReference>
<dbReference type="OMA" id="VDMTQHY"/>
<dbReference type="OrthoDB" id="10262320at2759"/>
<comment type="subcellular location">
    <subcellularLocation>
        <location evidence="1">Cytoplasm</location>
        <location evidence="1">Cytoskeleton</location>
    </subcellularLocation>
</comment>
<dbReference type="SUPFAM" id="SSF109885">
    <property type="entry name" value="I/LWEQ domain"/>
    <property type="match status" value="3"/>
</dbReference>
<name>A0A139A3R7_GONPJ</name>